<dbReference type="AlphaFoldDB" id="A0A6I2MH41"/>
<organism evidence="4 5">
    <name type="scientific">Metabacillus idriensis</name>
    <dbReference type="NCBI Taxonomy" id="324768"/>
    <lineage>
        <taxon>Bacteria</taxon>
        <taxon>Bacillati</taxon>
        <taxon>Bacillota</taxon>
        <taxon>Bacilli</taxon>
        <taxon>Bacillales</taxon>
        <taxon>Bacillaceae</taxon>
        <taxon>Metabacillus</taxon>
    </lineage>
</organism>
<reference evidence="4 5" key="1">
    <citation type="submission" date="2019-11" db="EMBL/GenBank/DDBJ databases">
        <title>Bacillus idriensis genome.</title>
        <authorList>
            <person name="Konopka E.N."/>
            <person name="Newman J.D."/>
        </authorList>
    </citation>
    <scope>NUCLEOTIDE SEQUENCE [LARGE SCALE GENOMIC DNA]</scope>
    <source>
        <strain evidence="4 5">DSM 19097</strain>
    </source>
</reference>
<dbReference type="InterPro" id="IPR025120">
    <property type="entry name" value="DUF4047"/>
</dbReference>
<evidence type="ECO:0000313" key="5">
    <source>
        <dbReference type="Proteomes" id="UP000441585"/>
    </source>
</evidence>
<dbReference type="RefSeq" id="WP_070879550.1">
    <property type="nucleotide sequence ID" value="NZ_CAJFZX010000004.1"/>
</dbReference>
<gene>
    <name evidence="4" type="ORF">GJU41_14120</name>
</gene>
<accession>A0A6I2MH41</accession>
<dbReference type="Proteomes" id="UP000441585">
    <property type="component" value="Unassembled WGS sequence"/>
</dbReference>
<evidence type="ECO:0000259" key="3">
    <source>
        <dbReference type="Pfam" id="PF13256"/>
    </source>
</evidence>
<evidence type="ECO:0000256" key="1">
    <source>
        <dbReference type="SAM" id="Coils"/>
    </source>
</evidence>
<protein>
    <submittedName>
        <fullName evidence="4">DUF4047 domain-containing protein</fullName>
    </submittedName>
</protein>
<name>A0A6I2MH41_9BACI</name>
<sequence length="190" mass="21023">MKGILPKLLSLPCLCCIGFYTGTQLIGETEAVFSSQTSPAPLTISAAVLFPEGVQLMEKQARQIGEKMIQSYNRIPEQSEGGTLEELHGTLAELEAIEEELAAEQEELDSLYIELLSYQKQSASENGKPLDYVAKGVKAVGKIIKEAEKFIDYQRIEDFQTSLVKQIKEMENQASVQKEAAESDNETSEK</sequence>
<dbReference type="Pfam" id="PF13256">
    <property type="entry name" value="DUF4047"/>
    <property type="match status" value="1"/>
</dbReference>
<keyword evidence="1" id="KW-0175">Coiled coil</keyword>
<feature type="coiled-coil region" evidence="1">
    <location>
        <begin position="84"/>
        <end position="121"/>
    </location>
</feature>
<feature type="region of interest" description="Disordered" evidence="2">
    <location>
        <begin position="171"/>
        <end position="190"/>
    </location>
</feature>
<dbReference type="EMBL" id="WKKF01000003">
    <property type="protein sequence ID" value="MRX55113.1"/>
    <property type="molecule type" value="Genomic_DNA"/>
</dbReference>
<comment type="caution">
    <text evidence="4">The sequence shown here is derived from an EMBL/GenBank/DDBJ whole genome shotgun (WGS) entry which is preliminary data.</text>
</comment>
<feature type="domain" description="DUF4047" evidence="3">
    <location>
        <begin position="28"/>
        <end position="116"/>
    </location>
</feature>
<evidence type="ECO:0000256" key="2">
    <source>
        <dbReference type="SAM" id="MobiDB-lite"/>
    </source>
</evidence>
<evidence type="ECO:0000313" key="4">
    <source>
        <dbReference type="EMBL" id="MRX55113.1"/>
    </source>
</evidence>
<keyword evidence="5" id="KW-1185">Reference proteome</keyword>
<proteinExistence type="predicted"/>